<sequence>MGVKDLAFELLALYVRVVLAVFRFAMSGILKGLQQRAEMLQESLAPVDKDGGKDVPDLLTKSLQDLVQVDARGLGFKPQDIPAYIDVLKNADGEGIDDRKFFLEKVLTLMARAPDNFGPTVKLQQAVIDLLYKDLPHPPSGYLSLPPAPSASAAPASINQSVSYAYRSADGSNYNPLFPSLGRANQPYARSVPSVSQVPRSALPDAGLVFDTLLRRPQGSFTPHPGGISSLFFAFADLIIHCLFNTDPRDWTKNGTSSYLDLSVLYGVGDEQVDGKRGESGEWEGGMRKHDGTGMIWEDAFADARLMLMPPAVGALLVLFNRNHNYIANRILSINENGNLVSPPPTDAALKEKQDAELFARARLVNCGYFMQVILADYVGAILGLARDGLSWRLNPLEGTRTLDHSVSPRGEGNAVSVEFNLMYRWHATTSQVDQAWTEKRFGDMWPGKSFEDITVDDFKNVAIKELRKAGDPRKWPLGDIQRNADGLFDDAQLAELLQNATAASASAFGARNTPEVLRIIEILGMEQARSWGVCTMNEFRKFMGLKPYADFKEWNPDPEIAEAAEALYHDIDNLELHVGMQAEETKLPMAGAGLCPGYTISRAILGDAVCLTRGDRFMTVDFTPFNFTSWGYQDCQINPDDGSYGGMLTKLLFRHLPEYYPRDSAYAFFPFMVPEYMKKEMGERDPEVVGRYSWEKPSAQQVGVQSLGAGALGGGDVYAERVAKVVKGARLGSPVVDKALFSGQQVGMWAKSFGALTKSLVDAKSIKHVGSGMKYVDVVKDVVNLVPVYWIANEVLGLPLKNVQNPRGSMREHETYRRFADVANYVFLNNEAAADFELRENSAEVVQEVVKRVERHLTRLKDGMFSVHGIVDTALDTADGLWAGRNERSDTFLKSLLAAASGTKVDAETLATDLTVEVLSTAALYSKTLALIVDMYLDDANHEARAEIVRLASGGTETVILGHVRHALGNTPSSGESYGLMNTEFFEKTSVEVLRTTFSLPGLARAPGTSGVLSKFSQNVLGTPEELYIDSAGKIGPWPASLVVQYN</sequence>
<dbReference type="PANTHER" id="PTHR11903:SF37">
    <property type="entry name" value="PSI-PRODUCING OXYGENASE A"/>
    <property type="match status" value="1"/>
</dbReference>
<accession>A0A5C3MQS8</accession>
<dbReference type="Pfam" id="PF03098">
    <property type="entry name" value="An_peroxidase"/>
    <property type="match status" value="1"/>
</dbReference>
<keyword evidence="8" id="KW-1185">Reference proteome</keyword>
<dbReference type="AlphaFoldDB" id="A0A5C3MQS8"/>
<dbReference type="CDD" id="cd09817">
    <property type="entry name" value="linoleate_diol_synthase_like"/>
    <property type="match status" value="1"/>
</dbReference>
<keyword evidence="2 6" id="KW-0479">Metal-binding</keyword>
<dbReference type="Gene3D" id="1.10.640.10">
    <property type="entry name" value="Haem peroxidase domain superfamily, animal type"/>
    <property type="match status" value="1"/>
</dbReference>
<feature type="binding site" description="axial binding residue" evidence="6">
    <location>
        <position position="427"/>
    </location>
    <ligand>
        <name>heme b</name>
        <dbReference type="ChEBI" id="CHEBI:60344"/>
    </ligand>
    <ligandPart>
        <name>Fe</name>
        <dbReference type="ChEBI" id="CHEBI:18248"/>
    </ligandPart>
</feature>
<dbReference type="InterPro" id="IPR019791">
    <property type="entry name" value="Haem_peroxidase_animal"/>
</dbReference>
<organism evidence="7 8">
    <name type="scientific">Heliocybe sulcata</name>
    <dbReference type="NCBI Taxonomy" id="5364"/>
    <lineage>
        <taxon>Eukaryota</taxon>
        <taxon>Fungi</taxon>
        <taxon>Dikarya</taxon>
        <taxon>Basidiomycota</taxon>
        <taxon>Agaricomycotina</taxon>
        <taxon>Agaricomycetes</taxon>
        <taxon>Gloeophyllales</taxon>
        <taxon>Gloeophyllaceae</taxon>
        <taxon>Heliocybe</taxon>
    </lineage>
</organism>
<dbReference type="STRING" id="5364.A0A5C3MQS8"/>
<keyword evidence="5 6" id="KW-0408">Iron</keyword>
<dbReference type="GO" id="GO:0046872">
    <property type="term" value="F:metal ion binding"/>
    <property type="evidence" value="ECO:0007669"/>
    <property type="project" value="UniProtKB-KW"/>
</dbReference>
<evidence type="ECO:0000256" key="2">
    <source>
        <dbReference type="ARBA" id="ARBA00022723"/>
    </source>
</evidence>
<keyword evidence="7" id="KW-0575">Peroxidase</keyword>
<dbReference type="PANTHER" id="PTHR11903">
    <property type="entry name" value="PROSTAGLANDIN G/H SYNTHASE"/>
    <property type="match status" value="1"/>
</dbReference>
<evidence type="ECO:0000256" key="4">
    <source>
        <dbReference type="ARBA" id="ARBA00023002"/>
    </source>
</evidence>
<gene>
    <name evidence="7" type="ORF">OE88DRAFT_1738621</name>
</gene>
<evidence type="ECO:0000256" key="5">
    <source>
        <dbReference type="ARBA" id="ARBA00023004"/>
    </source>
</evidence>
<dbReference type="InterPro" id="IPR034812">
    <property type="entry name" value="Ppo-like_N"/>
</dbReference>
<dbReference type="GO" id="GO:0020037">
    <property type="term" value="F:heme binding"/>
    <property type="evidence" value="ECO:0007669"/>
    <property type="project" value="InterPro"/>
</dbReference>
<keyword evidence="4" id="KW-0560">Oxidoreductase</keyword>
<evidence type="ECO:0000313" key="8">
    <source>
        <dbReference type="Proteomes" id="UP000305948"/>
    </source>
</evidence>
<evidence type="ECO:0000313" key="7">
    <source>
        <dbReference type="EMBL" id="TFK47330.1"/>
    </source>
</evidence>
<dbReference type="GO" id="GO:0006631">
    <property type="term" value="P:fatty acid metabolic process"/>
    <property type="evidence" value="ECO:0007669"/>
    <property type="project" value="UniProtKB-ARBA"/>
</dbReference>
<dbReference type="GO" id="GO:0006979">
    <property type="term" value="P:response to oxidative stress"/>
    <property type="evidence" value="ECO:0007669"/>
    <property type="project" value="InterPro"/>
</dbReference>
<dbReference type="PROSITE" id="PS50292">
    <property type="entry name" value="PEROXIDASE_3"/>
    <property type="match status" value="1"/>
</dbReference>
<dbReference type="OrthoDB" id="823504at2759"/>
<dbReference type="EMBL" id="ML213524">
    <property type="protein sequence ID" value="TFK47330.1"/>
    <property type="molecule type" value="Genomic_DNA"/>
</dbReference>
<dbReference type="InterPro" id="IPR037120">
    <property type="entry name" value="Haem_peroxidase_sf_animal"/>
</dbReference>
<name>A0A5C3MQS8_9AGAM</name>
<evidence type="ECO:0000256" key="3">
    <source>
        <dbReference type="ARBA" id="ARBA00022964"/>
    </source>
</evidence>
<evidence type="ECO:0000256" key="1">
    <source>
        <dbReference type="ARBA" id="ARBA00022617"/>
    </source>
</evidence>
<reference evidence="7 8" key="1">
    <citation type="journal article" date="2019" name="Nat. Ecol. Evol.">
        <title>Megaphylogeny resolves global patterns of mushroom evolution.</title>
        <authorList>
            <person name="Varga T."/>
            <person name="Krizsan K."/>
            <person name="Foldi C."/>
            <person name="Dima B."/>
            <person name="Sanchez-Garcia M."/>
            <person name="Sanchez-Ramirez S."/>
            <person name="Szollosi G.J."/>
            <person name="Szarkandi J.G."/>
            <person name="Papp V."/>
            <person name="Albert L."/>
            <person name="Andreopoulos W."/>
            <person name="Angelini C."/>
            <person name="Antonin V."/>
            <person name="Barry K.W."/>
            <person name="Bougher N.L."/>
            <person name="Buchanan P."/>
            <person name="Buyck B."/>
            <person name="Bense V."/>
            <person name="Catcheside P."/>
            <person name="Chovatia M."/>
            <person name="Cooper J."/>
            <person name="Damon W."/>
            <person name="Desjardin D."/>
            <person name="Finy P."/>
            <person name="Geml J."/>
            <person name="Haridas S."/>
            <person name="Hughes K."/>
            <person name="Justo A."/>
            <person name="Karasinski D."/>
            <person name="Kautmanova I."/>
            <person name="Kiss B."/>
            <person name="Kocsube S."/>
            <person name="Kotiranta H."/>
            <person name="LaButti K.M."/>
            <person name="Lechner B.E."/>
            <person name="Liimatainen K."/>
            <person name="Lipzen A."/>
            <person name="Lukacs Z."/>
            <person name="Mihaltcheva S."/>
            <person name="Morgado L.N."/>
            <person name="Niskanen T."/>
            <person name="Noordeloos M.E."/>
            <person name="Ohm R.A."/>
            <person name="Ortiz-Santana B."/>
            <person name="Ovrebo C."/>
            <person name="Racz N."/>
            <person name="Riley R."/>
            <person name="Savchenko A."/>
            <person name="Shiryaev A."/>
            <person name="Soop K."/>
            <person name="Spirin V."/>
            <person name="Szebenyi C."/>
            <person name="Tomsovsky M."/>
            <person name="Tulloss R.E."/>
            <person name="Uehling J."/>
            <person name="Grigoriev I.V."/>
            <person name="Vagvolgyi C."/>
            <person name="Papp T."/>
            <person name="Martin F.M."/>
            <person name="Miettinen O."/>
            <person name="Hibbett D.S."/>
            <person name="Nagy L.G."/>
        </authorList>
    </citation>
    <scope>NUCLEOTIDE SEQUENCE [LARGE SCALE GENOMIC DNA]</scope>
    <source>
        <strain evidence="7 8">OMC1185</strain>
    </source>
</reference>
<dbReference type="GO" id="GO:0004601">
    <property type="term" value="F:peroxidase activity"/>
    <property type="evidence" value="ECO:0007669"/>
    <property type="project" value="UniProtKB-KW"/>
</dbReference>
<evidence type="ECO:0000256" key="6">
    <source>
        <dbReference type="PIRSR" id="PIRSR619791-2"/>
    </source>
</evidence>
<dbReference type="InterPro" id="IPR050783">
    <property type="entry name" value="Oxylipin_biosynth_metab"/>
</dbReference>
<dbReference type="InterPro" id="IPR010255">
    <property type="entry name" value="Haem_peroxidase_sf"/>
</dbReference>
<dbReference type="GO" id="GO:0051213">
    <property type="term" value="F:dioxygenase activity"/>
    <property type="evidence" value="ECO:0007669"/>
    <property type="project" value="UniProtKB-KW"/>
</dbReference>
<dbReference type="Proteomes" id="UP000305948">
    <property type="component" value="Unassembled WGS sequence"/>
</dbReference>
<keyword evidence="3" id="KW-0223">Dioxygenase</keyword>
<dbReference type="SUPFAM" id="SSF48113">
    <property type="entry name" value="Heme-dependent peroxidases"/>
    <property type="match status" value="1"/>
</dbReference>
<protein>
    <submittedName>
        <fullName evidence="7">Heme peroxidase</fullName>
    </submittedName>
</protein>
<keyword evidence="1 6" id="KW-0349">Heme</keyword>
<proteinExistence type="predicted"/>